<gene>
    <name evidence="1" type="ORF">K469DRAFT_234969</name>
</gene>
<name>A0A6A6ERF2_9PEZI</name>
<accession>A0A6A6ERF2</accession>
<dbReference type="OrthoDB" id="3535423at2759"/>
<organism evidence="1 2">
    <name type="scientific">Zopfia rhizophila CBS 207.26</name>
    <dbReference type="NCBI Taxonomy" id="1314779"/>
    <lineage>
        <taxon>Eukaryota</taxon>
        <taxon>Fungi</taxon>
        <taxon>Dikarya</taxon>
        <taxon>Ascomycota</taxon>
        <taxon>Pezizomycotina</taxon>
        <taxon>Dothideomycetes</taxon>
        <taxon>Dothideomycetes incertae sedis</taxon>
        <taxon>Zopfiaceae</taxon>
        <taxon>Zopfia</taxon>
    </lineage>
</organism>
<sequence length="79" mass="8969">MTFKIILIGITDRIRGEMLRQCLMNSSIAAYHGVSCRRSRRLKLDIVAMKGFTMYSDELLAKLSGSDGCKWYAIQSGYK</sequence>
<reference evidence="1" key="1">
    <citation type="journal article" date="2020" name="Stud. Mycol.">
        <title>101 Dothideomycetes genomes: a test case for predicting lifestyles and emergence of pathogens.</title>
        <authorList>
            <person name="Haridas S."/>
            <person name="Albert R."/>
            <person name="Binder M."/>
            <person name="Bloem J."/>
            <person name="Labutti K."/>
            <person name="Salamov A."/>
            <person name="Andreopoulos B."/>
            <person name="Baker S."/>
            <person name="Barry K."/>
            <person name="Bills G."/>
            <person name="Bluhm B."/>
            <person name="Cannon C."/>
            <person name="Castanera R."/>
            <person name="Culley D."/>
            <person name="Daum C."/>
            <person name="Ezra D."/>
            <person name="Gonzalez J."/>
            <person name="Henrissat B."/>
            <person name="Kuo A."/>
            <person name="Liang C."/>
            <person name="Lipzen A."/>
            <person name="Lutzoni F."/>
            <person name="Magnuson J."/>
            <person name="Mondo S."/>
            <person name="Nolan M."/>
            <person name="Ohm R."/>
            <person name="Pangilinan J."/>
            <person name="Park H.-J."/>
            <person name="Ramirez L."/>
            <person name="Alfaro M."/>
            <person name="Sun H."/>
            <person name="Tritt A."/>
            <person name="Yoshinaga Y."/>
            <person name="Zwiers L.-H."/>
            <person name="Turgeon B."/>
            <person name="Goodwin S."/>
            <person name="Spatafora J."/>
            <person name="Crous P."/>
            <person name="Grigoriev I."/>
        </authorList>
    </citation>
    <scope>NUCLEOTIDE SEQUENCE</scope>
    <source>
        <strain evidence="1">CBS 207.26</strain>
    </source>
</reference>
<evidence type="ECO:0000313" key="1">
    <source>
        <dbReference type="EMBL" id="KAF2193369.1"/>
    </source>
</evidence>
<dbReference type="AlphaFoldDB" id="A0A6A6ERF2"/>
<dbReference type="Proteomes" id="UP000800200">
    <property type="component" value="Unassembled WGS sequence"/>
</dbReference>
<keyword evidence="2" id="KW-1185">Reference proteome</keyword>
<protein>
    <submittedName>
        <fullName evidence="1">Uncharacterized protein</fullName>
    </submittedName>
</protein>
<dbReference type="EMBL" id="ML994613">
    <property type="protein sequence ID" value="KAF2193369.1"/>
    <property type="molecule type" value="Genomic_DNA"/>
</dbReference>
<proteinExistence type="predicted"/>
<evidence type="ECO:0000313" key="2">
    <source>
        <dbReference type="Proteomes" id="UP000800200"/>
    </source>
</evidence>